<evidence type="ECO:0000256" key="5">
    <source>
        <dbReference type="ARBA" id="ARBA00022842"/>
    </source>
</evidence>
<keyword evidence="8" id="KW-1185">Reference proteome</keyword>
<feature type="compositionally biased region" description="Gly residues" evidence="6">
    <location>
        <begin position="212"/>
        <end position="221"/>
    </location>
</feature>
<evidence type="ECO:0000256" key="1">
    <source>
        <dbReference type="ARBA" id="ARBA00001946"/>
    </source>
</evidence>
<keyword evidence="5" id="KW-0460">Magnesium</keyword>
<reference evidence="7 8" key="1">
    <citation type="submission" date="2017-06" db="EMBL/GenBank/DDBJ databases">
        <authorList>
            <person name="Kim H.J."/>
            <person name="Triplett B.A."/>
        </authorList>
    </citation>
    <scope>NUCLEOTIDE SEQUENCE [LARGE SCALE GENOMIC DNA]</scope>
    <source>
        <strain evidence="7 8">DSM 8800</strain>
    </source>
</reference>
<dbReference type="GO" id="GO:0044281">
    <property type="term" value="P:small molecule metabolic process"/>
    <property type="evidence" value="ECO:0007669"/>
    <property type="project" value="UniProtKB-ARBA"/>
</dbReference>
<evidence type="ECO:0000313" key="8">
    <source>
        <dbReference type="Proteomes" id="UP000198397"/>
    </source>
</evidence>
<organism evidence="7 8">
    <name type="scientific">Halorubrum vacuolatum</name>
    <name type="common">Natronobacterium vacuolatum</name>
    <dbReference type="NCBI Taxonomy" id="63740"/>
    <lineage>
        <taxon>Archaea</taxon>
        <taxon>Methanobacteriati</taxon>
        <taxon>Methanobacteriota</taxon>
        <taxon>Stenosarchaea group</taxon>
        <taxon>Halobacteria</taxon>
        <taxon>Halobacteriales</taxon>
        <taxon>Haloferacaceae</taxon>
        <taxon>Halorubrum</taxon>
    </lineage>
</organism>
<dbReference type="SUPFAM" id="SSF56784">
    <property type="entry name" value="HAD-like"/>
    <property type="match status" value="1"/>
</dbReference>
<dbReference type="SFLD" id="SFLDS00003">
    <property type="entry name" value="Haloacid_Dehalogenase"/>
    <property type="match status" value="1"/>
</dbReference>
<dbReference type="SFLD" id="SFLDG01129">
    <property type="entry name" value="C1.5:_HAD__Beta-PGM__Phosphata"/>
    <property type="match status" value="1"/>
</dbReference>
<proteinExistence type="inferred from homology"/>
<dbReference type="AlphaFoldDB" id="A0A238V9R7"/>
<comment type="cofactor">
    <cofactor evidence="1">
        <name>Mg(2+)</name>
        <dbReference type="ChEBI" id="CHEBI:18420"/>
    </cofactor>
</comment>
<dbReference type="Proteomes" id="UP000198397">
    <property type="component" value="Unassembled WGS sequence"/>
</dbReference>
<dbReference type="InterPro" id="IPR036412">
    <property type="entry name" value="HAD-like_sf"/>
</dbReference>
<feature type="region of interest" description="Disordered" evidence="6">
    <location>
        <begin position="211"/>
        <end position="267"/>
    </location>
</feature>
<sequence>MRHKAALFDLDDTLYPYPPCNEAGKEAGFEAFGELGYDIDRARYDELYAAGRRETKRELAGTAASHERFIYYKKALRRQTGTHDATEALTLGEAYWGAYLDAMEPFEGIGALLAELQAAGIDVAIVTNLTTRIQLKKLTRLGLDDHIDLVVTSEEVGREKPSALPFTTALAAFDRRPSEAVVIGDNPTADVGGGNAIGAATVLFDARAAERGVGGSHGGGSTDDSESSDDDDTNDDGDGTIDVTDLPPTERPDHLVRSVDELATVLR</sequence>
<evidence type="ECO:0000256" key="2">
    <source>
        <dbReference type="ARBA" id="ARBA00007958"/>
    </source>
</evidence>
<comment type="similarity">
    <text evidence="2">Belongs to the HAD-like hydrolase superfamily.</text>
</comment>
<feature type="compositionally biased region" description="Basic and acidic residues" evidence="6">
    <location>
        <begin position="248"/>
        <end position="260"/>
    </location>
</feature>
<evidence type="ECO:0000313" key="7">
    <source>
        <dbReference type="EMBL" id="SNR30996.1"/>
    </source>
</evidence>
<dbReference type="NCBIfam" id="TIGR01549">
    <property type="entry name" value="HAD-SF-IA-v1"/>
    <property type="match status" value="1"/>
</dbReference>
<dbReference type="GO" id="GO:0046872">
    <property type="term" value="F:metal ion binding"/>
    <property type="evidence" value="ECO:0007669"/>
    <property type="project" value="UniProtKB-KW"/>
</dbReference>
<dbReference type="EMBL" id="FZNQ01000002">
    <property type="protein sequence ID" value="SNR30996.1"/>
    <property type="molecule type" value="Genomic_DNA"/>
</dbReference>
<name>A0A238V9R7_HALVU</name>
<dbReference type="PANTHER" id="PTHR46470:SF2">
    <property type="entry name" value="GLYCERALDEHYDE 3-PHOSPHATE PHOSPHATASE"/>
    <property type="match status" value="1"/>
</dbReference>
<keyword evidence="3" id="KW-0479">Metal-binding</keyword>
<dbReference type="RefSeq" id="WP_089383584.1">
    <property type="nucleotide sequence ID" value="NZ_FZNQ01000002.1"/>
</dbReference>
<evidence type="ECO:0000256" key="4">
    <source>
        <dbReference type="ARBA" id="ARBA00022801"/>
    </source>
</evidence>
<dbReference type="InterPro" id="IPR006439">
    <property type="entry name" value="HAD-SF_hydro_IA"/>
</dbReference>
<evidence type="ECO:0000256" key="3">
    <source>
        <dbReference type="ARBA" id="ARBA00022723"/>
    </source>
</evidence>
<evidence type="ECO:0000256" key="6">
    <source>
        <dbReference type="SAM" id="MobiDB-lite"/>
    </source>
</evidence>
<feature type="compositionally biased region" description="Acidic residues" evidence="6">
    <location>
        <begin position="223"/>
        <end position="239"/>
    </location>
</feature>
<dbReference type="InterPro" id="IPR051400">
    <property type="entry name" value="HAD-like_hydrolase"/>
</dbReference>
<gene>
    <name evidence="7" type="ORF">SAMN06264855_102129</name>
</gene>
<dbReference type="Pfam" id="PF00702">
    <property type="entry name" value="Hydrolase"/>
    <property type="match status" value="1"/>
</dbReference>
<dbReference type="InterPro" id="IPR023214">
    <property type="entry name" value="HAD_sf"/>
</dbReference>
<keyword evidence="4 7" id="KW-0378">Hydrolase</keyword>
<dbReference type="GO" id="GO:0016791">
    <property type="term" value="F:phosphatase activity"/>
    <property type="evidence" value="ECO:0007669"/>
    <property type="project" value="TreeGrafter"/>
</dbReference>
<accession>A0A238V9R7</accession>
<dbReference type="Gene3D" id="3.40.50.1000">
    <property type="entry name" value="HAD superfamily/HAD-like"/>
    <property type="match status" value="1"/>
</dbReference>
<protein>
    <submittedName>
        <fullName evidence="7">Putative hydrolase of the HAD superfamily</fullName>
    </submittedName>
</protein>
<dbReference type="PANTHER" id="PTHR46470">
    <property type="entry name" value="N-ACYLNEURAMINATE-9-PHOSPHATASE"/>
    <property type="match status" value="1"/>
</dbReference>
<dbReference type="OrthoDB" id="27736at2157"/>
<dbReference type="Gene3D" id="1.10.150.520">
    <property type="match status" value="1"/>
</dbReference>